<evidence type="ECO:0000313" key="3">
    <source>
        <dbReference type="Proteomes" id="UP001215231"/>
    </source>
</evidence>
<dbReference type="InterPro" id="IPR002645">
    <property type="entry name" value="STAS_dom"/>
</dbReference>
<keyword evidence="3" id="KW-1185">Reference proteome</keyword>
<proteinExistence type="predicted"/>
<protein>
    <submittedName>
        <fullName evidence="2">STAS domain-containing protein</fullName>
    </submittedName>
</protein>
<gene>
    <name evidence="2" type="ORF">H3N35_15065</name>
</gene>
<dbReference type="PROSITE" id="PS50801">
    <property type="entry name" value="STAS"/>
    <property type="match status" value="1"/>
</dbReference>
<dbReference type="PANTHER" id="PTHR35849:SF2">
    <property type="entry name" value="BLR2341 PROTEIN"/>
    <property type="match status" value="1"/>
</dbReference>
<organism evidence="2 3">
    <name type="scientific">Thalassomonas haliotis</name>
    <dbReference type="NCBI Taxonomy" id="485448"/>
    <lineage>
        <taxon>Bacteria</taxon>
        <taxon>Pseudomonadati</taxon>
        <taxon>Pseudomonadota</taxon>
        <taxon>Gammaproteobacteria</taxon>
        <taxon>Alteromonadales</taxon>
        <taxon>Colwelliaceae</taxon>
        <taxon>Thalassomonas</taxon>
    </lineage>
</organism>
<reference evidence="2 3" key="1">
    <citation type="journal article" date="2022" name="Mar. Drugs">
        <title>Bioassay-Guided Fractionation Leads to the Detection of Cholic Acid Generated by the Rare Thalassomonas sp.</title>
        <authorList>
            <person name="Pheiffer F."/>
            <person name="Schneider Y.K."/>
            <person name="Hansen E.H."/>
            <person name="Andersen J.H."/>
            <person name="Isaksson J."/>
            <person name="Busche T."/>
            <person name="R C."/>
            <person name="Kalinowski J."/>
            <person name="Zyl L.V."/>
            <person name="Trindade M."/>
        </authorList>
    </citation>
    <scope>NUCLEOTIDE SEQUENCE [LARGE SCALE GENOMIC DNA]</scope>
    <source>
        <strain evidence="2 3">A5K-61T</strain>
    </source>
</reference>
<dbReference type="Gene3D" id="3.30.750.24">
    <property type="entry name" value="STAS domain"/>
    <property type="match status" value="1"/>
</dbReference>
<dbReference type="EMBL" id="CP059693">
    <property type="protein sequence ID" value="WDE09649.1"/>
    <property type="molecule type" value="Genomic_DNA"/>
</dbReference>
<evidence type="ECO:0000259" key="1">
    <source>
        <dbReference type="PROSITE" id="PS50801"/>
    </source>
</evidence>
<dbReference type="RefSeq" id="WP_274049608.1">
    <property type="nucleotide sequence ID" value="NZ_CP059693.1"/>
</dbReference>
<dbReference type="Proteomes" id="UP001215231">
    <property type="component" value="Chromosome"/>
</dbReference>
<name>A0ABY7V7K8_9GAMM</name>
<dbReference type="InterPro" id="IPR058548">
    <property type="entry name" value="MlaB-like_STAS"/>
</dbReference>
<sequence length="98" mass="10765">MEASAVAVLKLPAELTIVQLEQCKADILEMIEDNDAITLDDSDVVRIDTLGIQFLLATVTQLLSLNKQLIWQSQSSAVQASVKQLGLNEPILNQYLNV</sequence>
<evidence type="ECO:0000313" key="2">
    <source>
        <dbReference type="EMBL" id="WDE09649.1"/>
    </source>
</evidence>
<dbReference type="InterPro" id="IPR052746">
    <property type="entry name" value="MlaB_ABC_Transporter"/>
</dbReference>
<dbReference type="PANTHER" id="PTHR35849">
    <property type="entry name" value="BLR2341 PROTEIN"/>
    <property type="match status" value="1"/>
</dbReference>
<accession>A0ABY7V7K8</accession>
<feature type="domain" description="STAS" evidence="1">
    <location>
        <begin position="1"/>
        <end position="98"/>
    </location>
</feature>
<dbReference type="Pfam" id="PF13466">
    <property type="entry name" value="STAS_2"/>
    <property type="match status" value="1"/>
</dbReference>
<dbReference type="InterPro" id="IPR036513">
    <property type="entry name" value="STAS_dom_sf"/>
</dbReference>
<dbReference type="SUPFAM" id="SSF52091">
    <property type="entry name" value="SpoIIaa-like"/>
    <property type="match status" value="1"/>
</dbReference>